<evidence type="ECO:0000256" key="2">
    <source>
        <dbReference type="ARBA" id="ARBA00023315"/>
    </source>
</evidence>
<dbReference type="SUPFAM" id="SSF52151">
    <property type="entry name" value="FabD/lysophospholipase-like"/>
    <property type="match status" value="1"/>
</dbReference>
<dbReference type="InterPro" id="IPR004410">
    <property type="entry name" value="Malonyl_CoA-ACP_transAc_FabD"/>
</dbReference>
<evidence type="ECO:0000259" key="5">
    <source>
        <dbReference type="SMART" id="SM00827"/>
    </source>
</evidence>
<dbReference type="InterPro" id="IPR001227">
    <property type="entry name" value="Ac_transferase_dom_sf"/>
</dbReference>
<evidence type="ECO:0000256" key="4">
    <source>
        <dbReference type="PIRNR" id="PIRNR000446"/>
    </source>
</evidence>
<dbReference type="InterPro" id="IPR014043">
    <property type="entry name" value="Acyl_transferase_dom"/>
</dbReference>
<reference evidence="7" key="1">
    <citation type="journal article" date="2019" name="Int. J. Syst. Evol. Microbiol.">
        <title>The Global Catalogue of Microorganisms (GCM) 10K type strain sequencing project: providing services to taxonomists for standard genome sequencing and annotation.</title>
        <authorList>
            <consortium name="The Broad Institute Genomics Platform"/>
            <consortium name="The Broad Institute Genome Sequencing Center for Infectious Disease"/>
            <person name="Wu L."/>
            <person name="Ma J."/>
        </authorList>
    </citation>
    <scope>NUCLEOTIDE SEQUENCE [LARGE SCALE GENOMIC DNA]</scope>
    <source>
        <strain evidence="7">JCM 18306</strain>
    </source>
</reference>
<dbReference type="PANTHER" id="PTHR42681:SF1">
    <property type="entry name" value="MALONYL-COA-ACYL CARRIER PROTEIN TRANSACYLASE, MITOCHONDRIAL"/>
    <property type="match status" value="1"/>
</dbReference>
<dbReference type="EC" id="2.3.1.39" evidence="4"/>
<keyword evidence="2 4" id="KW-0012">Acyltransferase</keyword>
<dbReference type="Gene3D" id="3.40.366.10">
    <property type="entry name" value="Malonyl-Coenzyme A Acyl Carrier Protein, domain 2"/>
    <property type="match status" value="1"/>
</dbReference>
<dbReference type="Proteomes" id="UP001499878">
    <property type="component" value="Unassembled WGS sequence"/>
</dbReference>
<comment type="similarity">
    <text evidence="4">Belongs to the fabD family.</text>
</comment>
<dbReference type="InterPro" id="IPR016035">
    <property type="entry name" value="Acyl_Trfase/lysoPLipase"/>
</dbReference>
<sequence>MTRTAFVFPGQGSQRVGMGRHLVERWPDLVDRYYRPADDLLGLPLSRLCWEGPEACLQDTPVTQPAVFLTSVVTLDVLGRHGVRPDVVAGHSLGEYAALVCAGALDWQDALALVRLRGELMATVNDRAPGSMAAVIGLAPSTLEGICADIAAATGLAVDVANDNDPAQLVVSGRTEAVTEVMRQARLAGALRVVDLNVPVSFHSALMDGIAADFAEALDETAFRAPSVPVLSAATAGPVTTAAEAAAVLRRQLTGRVRWTGTVRNLTAAGVDRFVEVGPGRVLGGLCRRIAPEARVRTTDDARRLDQALGAVTAAVV</sequence>
<keyword evidence="1 4" id="KW-0808">Transferase</keyword>
<dbReference type="EMBL" id="BAABJR010000038">
    <property type="protein sequence ID" value="GAA5217936.1"/>
    <property type="molecule type" value="Genomic_DNA"/>
</dbReference>
<protein>
    <recommendedName>
        <fullName evidence="4">Malonyl CoA-acyl carrier protein transacylase</fullName>
        <ecNumber evidence="4">2.3.1.39</ecNumber>
    </recommendedName>
</protein>
<evidence type="ECO:0000313" key="7">
    <source>
        <dbReference type="Proteomes" id="UP001499878"/>
    </source>
</evidence>
<proteinExistence type="inferred from homology"/>
<dbReference type="Pfam" id="PF00698">
    <property type="entry name" value="Acyl_transf_1"/>
    <property type="match status" value="1"/>
</dbReference>
<comment type="catalytic activity">
    <reaction evidence="3 4">
        <text>holo-[ACP] + malonyl-CoA = malonyl-[ACP] + CoA</text>
        <dbReference type="Rhea" id="RHEA:41792"/>
        <dbReference type="Rhea" id="RHEA-COMP:9623"/>
        <dbReference type="Rhea" id="RHEA-COMP:9685"/>
        <dbReference type="ChEBI" id="CHEBI:57287"/>
        <dbReference type="ChEBI" id="CHEBI:57384"/>
        <dbReference type="ChEBI" id="CHEBI:64479"/>
        <dbReference type="ChEBI" id="CHEBI:78449"/>
        <dbReference type="EC" id="2.3.1.39"/>
    </reaction>
</comment>
<comment type="caution">
    <text evidence="6">The sequence shown here is derived from an EMBL/GenBank/DDBJ whole genome shotgun (WGS) entry which is preliminary data.</text>
</comment>
<dbReference type="RefSeq" id="WP_345638841.1">
    <property type="nucleotide sequence ID" value="NZ_BAABJR010000038.1"/>
</dbReference>
<feature type="domain" description="Malonyl-CoA:ACP transacylase (MAT)" evidence="5">
    <location>
        <begin position="7"/>
        <end position="316"/>
    </location>
</feature>
<dbReference type="InterPro" id="IPR016036">
    <property type="entry name" value="Malonyl_transacylase_ACP-bd"/>
</dbReference>
<dbReference type="InterPro" id="IPR024925">
    <property type="entry name" value="Malonyl_CoA-ACP_transAc"/>
</dbReference>
<keyword evidence="7" id="KW-1185">Reference proteome</keyword>
<organism evidence="6 7">
    <name type="scientific">Streptomyces thinghirensis</name>
    <dbReference type="NCBI Taxonomy" id="551547"/>
    <lineage>
        <taxon>Bacteria</taxon>
        <taxon>Bacillati</taxon>
        <taxon>Actinomycetota</taxon>
        <taxon>Actinomycetes</taxon>
        <taxon>Kitasatosporales</taxon>
        <taxon>Streptomycetaceae</taxon>
        <taxon>Streptomyces</taxon>
    </lineage>
</organism>
<name>A0ABP9TFI2_9ACTN</name>
<dbReference type="SMART" id="SM00827">
    <property type="entry name" value="PKS_AT"/>
    <property type="match status" value="1"/>
</dbReference>
<dbReference type="PIRSF" id="PIRSF000446">
    <property type="entry name" value="Mct"/>
    <property type="match status" value="1"/>
</dbReference>
<dbReference type="PANTHER" id="PTHR42681">
    <property type="entry name" value="MALONYL-COA-ACYL CARRIER PROTEIN TRANSACYLASE, MITOCHONDRIAL"/>
    <property type="match status" value="1"/>
</dbReference>
<dbReference type="Gene3D" id="3.30.70.250">
    <property type="entry name" value="Malonyl-CoA ACP transacylase, ACP-binding"/>
    <property type="match status" value="1"/>
</dbReference>
<evidence type="ECO:0000256" key="1">
    <source>
        <dbReference type="ARBA" id="ARBA00022679"/>
    </source>
</evidence>
<evidence type="ECO:0000313" key="6">
    <source>
        <dbReference type="EMBL" id="GAA5217936.1"/>
    </source>
</evidence>
<evidence type="ECO:0000256" key="3">
    <source>
        <dbReference type="ARBA" id="ARBA00048462"/>
    </source>
</evidence>
<accession>A0ABP9TFI2</accession>
<dbReference type="SUPFAM" id="SSF55048">
    <property type="entry name" value="Probable ACP-binding domain of malonyl-CoA ACP transacylase"/>
    <property type="match status" value="1"/>
</dbReference>
<dbReference type="InterPro" id="IPR050858">
    <property type="entry name" value="Mal-CoA-ACP_Trans/PKS_FabD"/>
</dbReference>
<gene>
    <name evidence="6" type="primary">fabD</name>
    <name evidence="6" type="ORF">GCM10023323_76760</name>
</gene>
<dbReference type="NCBIfam" id="TIGR00128">
    <property type="entry name" value="fabD"/>
    <property type="match status" value="1"/>
</dbReference>